<accession>A0A1A9V8Y6</accession>
<feature type="compositionally biased region" description="Polar residues" evidence="4">
    <location>
        <begin position="110"/>
        <end position="121"/>
    </location>
</feature>
<dbReference type="InterPro" id="IPR036390">
    <property type="entry name" value="WH_DNA-bd_sf"/>
</dbReference>
<evidence type="ECO:0000313" key="7">
    <source>
        <dbReference type="Proteomes" id="UP000078200"/>
    </source>
</evidence>
<feature type="region of interest" description="Disordered" evidence="4">
    <location>
        <begin position="103"/>
        <end position="131"/>
    </location>
</feature>
<evidence type="ECO:0000259" key="5">
    <source>
        <dbReference type="SMART" id="SM01075"/>
    </source>
</evidence>
<dbReference type="VEuPathDB" id="VectorBase:GAUT029682"/>
<keyword evidence="2" id="KW-0131">Cell cycle</keyword>
<dbReference type="InterPro" id="IPR038090">
    <property type="entry name" value="Cdt1_C_WH_dom_sf"/>
</dbReference>
<evidence type="ECO:0000256" key="4">
    <source>
        <dbReference type="SAM" id="MobiDB-lite"/>
    </source>
</evidence>
<dbReference type="Proteomes" id="UP000078200">
    <property type="component" value="Unassembled WGS sequence"/>
</dbReference>
<feature type="compositionally biased region" description="Basic and acidic residues" evidence="4">
    <location>
        <begin position="535"/>
        <end position="556"/>
    </location>
</feature>
<dbReference type="AlphaFoldDB" id="A0A1A9V8Y6"/>
<reference evidence="6" key="1">
    <citation type="submission" date="2020-05" db="UniProtKB">
        <authorList>
            <consortium name="EnsemblMetazoa"/>
        </authorList>
    </citation>
    <scope>IDENTIFICATION</scope>
    <source>
        <strain evidence="6">TTRI</strain>
    </source>
</reference>
<dbReference type="GO" id="GO:0070182">
    <property type="term" value="F:DNA polymerase binding"/>
    <property type="evidence" value="ECO:0007669"/>
    <property type="project" value="TreeGrafter"/>
</dbReference>
<dbReference type="EnsemblMetazoa" id="GAUT029682-RA">
    <property type="protein sequence ID" value="GAUT029682-PA"/>
    <property type="gene ID" value="GAUT029682"/>
</dbReference>
<comment type="similarity">
    <text evidence="1">Belongs to the Cdt1 family.</text>
</comment>
<name>A0A1A9V8Y6_GLOAU</name>
<evidence type="ECO:0000313" key="6">
    <source>
        <dbReference type="EnsemblMetazoa" id="GAUT029682-PA"/>
    </source>
</evidence>
<protein>
    <recommendedName>
        <fullName evidence="5">CDT1 Geminin-binding domain-containing protein</fullName>
    </recommendedName>
</protein>
<dbReference type="GO" id="GO:0003677">
    <property type="term" value="F:DNA binding"/>
    <property type="evidence" value="ECO:0007669"/>
    <property type="project" value="InterPro"/>
</dbReference>
<feature type="region of interest" description="Disordered" evidence="4">
    <location>
        <begin position="535"/>
        <end position="557"/>
    </location>
</feature>
<proteinExistence type="inferred from homology"/>
<feature type="domain" description="CDT1 Geminin-binding" evidence="5">
    <location>
        <begin position="312"/>
        <end position="490"/>
    </location>
</feature>
<evidence type="ECO:0000256" key="2">
    <source>
        <dbReference type="ARBA" id="ARBA00023306"/>
    </source>
</evidence>
<dbReference type="PANTHER" id="PTHR28637">
    <property type="entry name" value="DNA REPLICATION FACTOR CDT1"/>
    <property type="match status" value="1"/>
</dbReference>
<dbReference type="CDD" id="cd08674">
    <property type="entry name" value="Cdt1_m"/>
    <property type="match status" value="1"/>
</dbReference>
<organism evidence="6 7">
    <name type="scientific">Glossina austeni</name>
    <name type="common">Savannah tsetse fly</name>
    <dbReference type="NCBI Taxonomy" id="7395"/>
    <lineage>
        <taxon>Eukaryota</taxon>
        <taxon>Metazoa</taxon>
        <taxon>Ecdysozoa</taxon>
        <taxon>Arthropoda</taxon>
        <taxon>Hexapoda</taxon>
        <taxon>Insecta</taxon>
        <taxon>Pterygota</taxon>
        <taxon>Neoptera</taxon>
        <taxon>Endopterygota</taxon>
        <taxon>Diptera</taxon>
        <taxon>Brachycera</taxon>
        <taxon>Muscomorpha</taxon>
        <taxon>Hippoboscoidea</taxon>
        <taxon>Glossinidae</taxon>
        <taxon>Glossina</taxon>
    </lineage>
</organism>
<dbReference type="PANTHER" id="PTHR28637:SF1">
    <property type="entry name" value="DNA REPLICATION FACTOR CDT1"/>
    <property type="match status" value="1"/>
</dbReference>
<dbReference type="GO" id="GO:0005634">
    <property type="term" value="C:nucleus"/>
    <property type="evidence" value="ECO:0007669"/>
    <property type="project" value="TreeGrafter"/>
</dbReference>
<evidence type="ECO:0000256" key="1">
    <source>
        <dbReference type="ARBA" id="ARBA00008356"/>
    </source>
</evidence>
<dbReference type="Pfam" id="PF08839">
    <property type="entry name" value="CDT1"/>
    <property type="match status" value="1"/>
</dbReference>
<dbReference type="InterPro" id="IPR045173">
    <property type="entry name" value="Cdt1"/>
</dbReference>
<dbReference type="GO" id="GO:0030174">
    <property type="term" value="P:regulation of DNA-templated DNA replication initiation"/>
    <property type="evidence" value="ECO:0007669"/>
    <property type="project" value="InterPro"/>
</dbReference>
<evidence type="ECO:0000256" key="3">
    <source>
        <dbReference type="SAM" id="Coils"/>
    </source>
</evidence>
<dbReference type="SUPFAM" id="SSF46785">
    <property type="entry name" value="Winged helix' DNA-binding domain"/>
    <property type="match status" value="1"/>
</dbReference>
<dbReference type="CDD" id="cd08767">
    <property type="entry name" value="Cdt1_c"/>
    <property type="match status" value="1"/>
</dbReference>
<dbReference type="InterPro" id="IPR032054">
    <property type="entry name" value="Cdt1_C"/>
</dbReference>
<keyword evidence="7" id="KW-1185">Reference proteome</keyword>
<dbReference type="InterPro" id="IPR014939">
    <property type="entry name" value="CDT1_Gemini-bd-like"/>
</dbReference>
<dbReference type="SMART" id="SM01075">
    <property type="entry name" value="CDT1"/>
    <property type="match status" value="1"/>
</dbReference>
<keyword evidence="3" id="KW-0175">Coiled coil</keyword>
<dbReference type="STRING" id="7395.A0A1A9V8Y6"/>
<dbReference type="GO" id="GO:0000076">
    <property type="term" value="P:DNA replication checkpoint signaling"/>
    <property type="evidence" value="ECO:0007669"/>
    <property type="project" value="TreeGrafter"/>
</dbReference>
<feature type="coiled-coil region" evidence="3">
    <location>
        <begin position="190"/>
        <end position="217"/>
    </location>
</feature>
<dbReference type="GO" id="GO:0000278">
    <property type="term" value="P:mitotic cell cycle"/>
    <property type="evidence" value="ECO:0007669"/>
    <property type="project" value="TreeGrafter"/>
</dbReference>
<sequence length="710" mass="81417">MAQPPITSFFNTRKRAIAEDFINTKTRPLEEETNIESQLDDNISKVKNDLRTRSGRMVKRFGIPETIQIAGIGVSPRKMTKIIEETKEQKNLVECIKKDSLSPRKAEKTPTLSRKQINETTPCPPGNVDVTESALKNANNDEANLKTPTKQIIKGSALANRTVLKSHVKKELNFDEVKTKISRSSKLQELKASLARIKELEKTRKAQENKRRLLKKSTTSPCQKSAGVQFKEFDTIELEVFSSPSKVFKTPTKLLPATPDKNELMSPRHTNASKRLLFSPSKDGSPSKIVALPAYQRFLDLIKTSKCDQLALPNKYRHLLEIFKGLDSVCAMFYNRKECITFKKLRPAVQRMLLKNFSENHLAQIKTVFPDAYTFTQMKMRNYGSISKVDYFQLVITPNVGNAEERQTLNTIDENNVLAKADNSAINPHMITQRLHHFRDELLQRVKIEHDKFLRSLDPPLLIPKEKVTRWHPDFDLENCPDIELAHLPQPPNTQKYSSAKDILLTTRNLFHYNTRTEKTDESCETDVVEDGLQAKDNFKNQRESNEKNDDEKGIKTTEVNKVNETGCPFDPVAIPDLLKGVPKALLEKIRAKQAAKALEAMTRRPSQDKEAVQYSRLPELARYLRNIFITERKGVLTQEVIIKKIQNSFRICLSSVEIEHHLQLIAREMPKWLTFHEVRKTTYLKINKQLDLGEVIERLETLANDRSKI</sequence>
<dbReference type="Gene3D" id="1.10.10.1420">
    <property type="entry name" value="DNA replication factor Cdt1, C-terminal WH domain"/>
    <property type="match status" value="1"/>
</dbReference>
<dbReference type="GO" id="GO:0071163">
    <property type="term" value="P:DNA replication preinitiation complex assembly"/>
    <property type="evidence" value="ECO:0007669"/>
    <property type="project" value="InterPro"/>
</dbReference>
<dbReference type="Pfam" id="PF16679">
    <property type="entry name" value="CDT1_C"/>
    <property type="match status" value="1"/>
</dbReference>